<organism evidence="7 8">
    <name type="scientific">Auxenochlorella protothecoides</name>
    <name type="common">Green microalga</name>
    <name type="synonym">Chlorella protothecoides</name>
    <dbReference type="NCBI Taxonomy" id="3075"/>
    <lineage>
        <taxon>Eukaryota</taxon>
        <taxon>Viridiplantae</taxon>
        <taxon>Chlorophyta</taxon>
        <taxon>core chlorophytes</taxon>
        <taxon>Trebouxiophyceae</taxon>
        <taxon>Chlorellales</taxon>
        <taxon>Chlorellaceae</taxon>
        <taxon>Auxenochlorella</taxon>
    </lineage>
</organism>
<feature type="domain" description="26S proteasome non-ATPase regulatory subunit RPN1 C-terminal" evidence="6">
    <location>
        <begin position="690"/>
        <end position="743"/>
    </location>
</feature>
<gene>
    <name evidence="7" type="ORF">F751_1220</name>
</gene>
<feature type="domain" description="RPN1 N-terminal" evidence="5">
    <location>
        <begin position="1"/>
        <end position="231"/>
    </location>
</feature>
<dbReference type="InterPro" id="IPR002015">
    <property type="entry name" value="Proteasome/cyclosome_rpt"/>
</dbReference>
<reference evidence="7 8" key="1">
    <citation type="journal article" date="2014" name="BMC Genomics">
        <title>Oil accumulation mechanisms of the oleaginous microalga Chlorella protothecoides revealed through its genome, transcriptomes, and proteomes.</title>
        <authorList>
            <person name="Gao C."/>
            <person name="Wang Y."/>
            <person name="Shen Y."/>
            <person name="Yan D."/>
            <person name="He X."/>
            <person name="Dai J."/>
            <person name="Wu Q."/>
        </authorList>
    </citation>
    <scope>NUCLEOTIDE SEQUENCE [LARGE SCALE GENOMIC DNA]</scope>
    <source>
        <strain evidence="7 8">0710</strain>
    </source>
</reference>
<dbReference type="OrthoDB" id="10252509at2759"/>
<accession>A0A087SNY9</accession>
<dbReference type="RefSeq" id="XP_011400410.1">
    <property type="nucleotide sequence ID" value="XM_011402108.1"/>
</dbReference>
<dbReference type="GO" id="GO:0005634">
    <property type="term" value="C:nucleus"/>
    <property type="evidence" value="ECO:0007669"/>
    <property type="project" value="TreeGrafter"/>
</dbReference>
<evidence type="ECO:0000259" key="5">
    <source>
        <dbReference type="Pfam" id="PF17781"/>
    </source>
</evidence>
<dbReference type="InterPro" id="IPR016643">
    <property type="entry name" value="26S_Psome_Rpn1"/>
</dbReference>
<dbReference type="KEGG" id="apro:F751_1220"/>
<comment type="similarity">
    <text evidence="1 4">Belongs to the proteasome subunit S2 family.</text>
</comment>
<comment type="function">
    <text evidence="4">Acts as a regulatory subunit of the 26 proteasome which is involved in the ATP-dependent degradation of ubiquitinated proteins.</text>
</comment>
<dbReference type="GeneID" id="23612611"/>
<keyword evidence="2" id="KW-0677">Repeat</keyword>
<dbReference type="AlphaFoldDB" id="A0A087SNY9"/>
<dbReference type="EMBL" id="KL662146">
    <property type="protein sequence ID" value="KFM27443.1"/>
    <property type="molecule type" value="Genomic_DNA"/>
</dbReference>
<evidence type="ECO:0000313" key="7">
    <source>
        <dbReference type="EMBL" id="KFM27443.1"/>
    </source>
</evidence>
<dbReference type="GO" id="GO:0034515">
    <property type="term" value="C:proteasome storage granule"/>
    <property type="evidence" value="ECO:0007669"/>
    <property type="project" value="TreeGrafter"/>
</dbReference>
<evidence type="ECO:0000256" key="2">
    <source>
        <dbReference type="ARBA" id="ARBA00022737"/>
    </source>
</evidence>
<proteinExistence type="inferred from homology"/>
<sequence>MTSAPGGSRACLRYKLTGAAGGVVGERGHEYVRHLSGEIGEEVGARRAAGEAVDDLLALVDLIVPYDMSHNAEPDAIDLLLEVDRVADLPRHVDAGNAERAARYLQACAAYLPEPEDEAALRAVHAVHMRVGRHAGALRVGLALGDAELVGAAWRAAADGGERCQLAYIMGRAGFVPDLEEGSLAVADEALRERYFSCYSNSRLPELYAALGRDLDVMEPKLPEDVYKMHLVEGRVPTGPAVDSARANLSATFVNGLVNAGFGKDKLVTPGVEDDAVHWVFKNKDHGKLSAAASLGLVMLWDLEGGLPAIDRFLYSNDPHVVAGALLGIGVLSCGVADEVDPALAILSEYVGGAEAWPRIGAALGLGVAYAGRGRADVADLLAPMVADPDTPMEATVAAALGLGLAFAGRAHGGAVEAALQALMLRGEAELAHPFGTMLALALGLLFLRTGEAVEATLEVVRTLPPALAEPTLATLRACAYAGTGDSTIAVLGVAMVASGEELGTAMAYRALEHLLQYGEPSVRRGVPLALALLNVSNPEVGVMDTLSRLSHDADADVAGSAVLALGFVGAGTNNARLAGILRALSSYYHKEPTLLYTVRLAQGLTHMGKGLLTLDPYHADRALLSAPALAGILTVLFAGLDMKACLGGRQHYLLYALVPALHPRMLMTLDEEGKQLSVPVRVGAAVDVVAAAGRPKTVTGFQTHTTPVLLSAGERAELGTTKYLPLTSVLEGVVVLRPNPDWVEEAE</sequence>
<dbReference type="Proteomes" id="UP000028924">
    <property type="component" value="Unassembled WGS sequence"/>
</dbReference>
<dbReference type="PIRSF" id="PIRSF015965">
    <property type="entry name" value="26S_Psome_Rpn1"/>
    <property type="match status" value="1"/>
</dbReference>
<dbReference type="PANTHER" id="PTHR10943:SF1">
    <property type="entry name" value="26S PROTEASOME NON-ATPASE REGULATORY SUBUNIT 2"/>
    <property type="match status" value="1"/>
</dbReference>
<dbReference type="Gene3D" id="1.25.10.10">
    <property type="entry name" value="Leucine-rich Repeat Variant"/>
    <property type="match status" value="1"/>
</dbReference>
<dbReference type="GO" id="GO:0008540">
    <property type="term" value="C:proteasome regulatory particle, base subcomplex"/>
    <property type="evidence" value="ECO:0007669"/>
    <property type="project" value="UniProtKB-UniRule"/>
</dbReference>
<dbReference type="GO" id="GO:0043161">
    <property type="term" value="P:proteasome-mediated ubiquitin-dependent protein catabolic process"/>
    <property type="evidence" value="ECO:0007669"/>
    <property type="project" value="TreeGrafter"/>
</dbReference>
<comment type="subunit">
    <text evidence="4">Component of the 19S regulatory particle (RP/PA700) base subcomplex of the 26S proteasome. The 26S proteasome is composed of a core protease (CP), known as the 20S proteasome, capped at one or both ends by the 19S regulatory particle (RP/PA700). The RP/PA700 complex is composed of at least 17 different subunits in two subcomplexes, the base and the lid, which form the portions proximal and distal to the 20S proteolytic core, respectively.</text>
</comment>
<dbReference type="eggNOG" id="KOG2005">
    <property type="taxonomic scope" value="Eukaryota"/>
</dbReference>
<protein>
    <recommendedName>
        <fullName evidence="4">26S proteasome non-ATPase regulatory subunit 2 homolog</fullName>
    </recommendedName>
</protein>
<evidence type="ECO:0000256" key="3">
    <source>
        <dbReference type="ARBA" id="ARBA00022942"/>
    </source>
</evidence>
<dbReference type="SUPFAM" id="SSF48371">
    <property type="entry name" value="ARM repeat"/>
    <property type="match status" value="1"/>
</dbReference>
<keyword evidence="8" id="KW-1185">Reference proteome</keyword>
<dbReference type="PANTHER" id="PTHR10943">
    <property type="entry name" value="26S PROTEASOME NON-ATPASE REGULATORY SUBUNIT"/>
    <property type="match status" value="1"/>
</dbReference>
<evidence type="ECO:0000259" key="6">
    <source>
        <dbReference type="Pfam" id="PF18051"/>
    </source>
</evidence>
<dbReference type="InterPro" id="IPR011989">
    <property type="entry name" value="ARM-like"/>
</dbReference>
<evidence type="ECO:0000313" key="8">
    <source>
        <dbReference type="Proteomes" id="UP000028924"/>
    </source>
</evidence>
<dbReference type="Pfam" id="PF17781">
    <property type="entry name" value="RPN1_RPN2_N"/>
    <property type="match status" value="1"/>
</dbReference>
<keyword evidence="3 4" id="KW-0647">Proteasome</keyword>
<dbReference type="InterPro" id="IPR016024">
    <property type="entry name" value="ARM-type_fold"/>
</dbReference>
<dbReference type="InterPro" id="IPR041433">
    <property type="entry name" value="RPN1_C"/>
</dbReference>
<dbReference type="Pfam" id="PF18051">
    <property type="entry name" value="RPN1_C"/>
    <property type="match status" value="1"/>
</dbReference>
<dbReference type="STRING" id="3075.A0A087SNY9"/>
<evidence type="ECO:0000256" key="4">
    <source>
        <dbReference type="PIRNR" id="PIRNR015965"/>
    </source>
</evidence>
<dbReference type="Pfam" id="PF01851">
    <property type="entry name" value="PC_rep"/>
    <property type="match status" value="1"/>
</dbReference>
<evidence type="ECO:0000256" key="1">
    <source>
        <dbReference type="ARBA" id="ARBA00005460"/>
    </source>
</evidence>
<dbReference type="GO" id="GO:0042176">
    <property type="term" value="P:regulation of protein catabolic process"/>
    <property type="evidence" value="ECO:0007669"/>
    <property type="project" value="InterPro"/>
</dbReference>
<dbReference type="GO" id="GO:0030234">
    <property type="term" value="F:enzyme regulator activity"/>
    <property type="evidence" value="ECO:0007669"/>
    <property type="project" value="UniProtKB-UniRule"/>
</dbReference>
<dbReference type="InterPro" id="IPR040892">
    <property type="entry name" value="RPN1_N"/>
</dbReference>
<name>A0A087SNY9_AUXPR</name>